<dbReference type="PANTHER" id="PTHR15605">
    <property type="entry name" value="KINESIN-ASSOCIATED PROTEINS"/>
    <property type="match status" value="1"/>
</dbReference>
<keyword evidence="2" id="KW-1185">Reference proteome</keyword>
<name>A0A0R3WW65_HYDTA</name>
<dbReference type="InterPro" id="IPR008658">
    <property type="entry name" value="KAP3"/>
</dbReference>
<dbReference type="InterPro" id="IPR011989">
    <property type="entry name" value="ARM-like"/>
</dbReference>
<accession>A0A0R3WW65</accession>
<dbReference type="GO" id="GO:0019894">
    <property type="term" value="F:kinesin binding"/>
    <property type="evidence" value="ECO:0007669"/>
    <property type="project" value="InterPro"/>
</dbReference>
<protein>
    <submittedName>
        <fullName evidence="3">Arm_2 domain-containing protein</fullName>
    </submittedName>
</protein>
<dbReference type="GO" id="GO:0016939">
    <property type="term" value="C:kinesin II complex"/>
    <property type="evidence" value="ECO:0007669"/>
    <property type="project" value="TreeGrafter"/>
</dbReference>
<evidence type="ECO:0000313" key="1">
    <source>
        <dbReference type="EMBL" id="VDM26009.1"/>
    </source>
</evidence>
<dbReference type="GO" id="GO:0007018">
    <property type="term" value="P:microtubule-based movement"/>
    <property type="evidence" value="ECO:0007669"/>
    <property type="project" value="TreeGrafter"/>
</dbReference>
<dbReference type="EMBL" id="UYWX01005874">
    <property type="protein sequence ID" value="VDM26009.1"/>
    <property type="molecule type" value="Genomic_DNA"/>
</dbReference>
<dbReference type="GO" id="GO:0035869">
    <property type="term" value="C:ciliary transition zone"/>
    <property type="evidence" value="ECO:0007669"/>
    <property type="project" value="TreeGrafter"/>
</dbReference>
<dbReference type="GO" id="GO:0005930">
    <property type="term" value="C:axoneme"/>
    <property type="evidence" value="ECO:0007669"/>
    <property type="project" value="TreeGrafter"/>
</dbReference>
<dbReference type="Gene3D" id="1.25.10.10">
    <property type="entry name" value="Leucine-rich Repeat Variant"/>
    <property type="match status" value="1"/>
</dbReference>
<dbReference type="Pfam" id="PF05804">
    <property type="entry name" value="KAP"/>
    <property type="match status" value="1"/>
</dbReference>
<proteinExistence type="predicted"/>
<dbReference type="AlphaFoldDB" id="A0A0R3WW65"/>
<evidence type="ECO:0000313" key="2">
    <source>
        <dbReference type="Proteomes" id="UP000274429"/>
    </source>
</evidence>
<evidence type="ECO:0000313" key="3">
    <source>
        <dbReference type="WBParaSite" id="TTAC_0000500501-mRNA-1"/>
    </source>
</evidence>
<sequence length="149" mass="16647">MRPIFIPPGGNEKTSVVILIMAADPCQRDVTLRILYQLSTEEKYRGQIASSGCLPLLMRSILGSAEDAPNVECLGLLINLACDRRAAQSVGEPRGIRMLFRRAFATHDPLLMKLLRNLSHFEELRVHFGVGRRSIVGWGSRKKAFCAMH</sequence>
<dbReference type="InterPro" id="IPR016024">
    <property type="entry name" value="ARM-type_fold"/>
</dbReference>
<dbReference type="PANTHER" id="PTHR15605:SF2">
    <property type="entry name" value="KINESIN-ASSOCIATED PROTEIN 3"/>
    <property type="match status" value="1"/>
</dbReference>
<organism evidence="3">
    <name type="scientific">Hydatigena taeniaeformis</name>
    <name type="common">Feline tapeworm</name>
    <name type="synonym">Taenia taeniaeformis</name>
    <dbReference type="NCBI Taxonomy" id="6205"/>
    <lineage>
        <taxon>Eukaryota</taxon>
        <taxon>Metazoa</taxon>
        <taxon>Spiralia</taxon>
        <taxon>Lophotrochozoa</taxon>
        <taxon>Platyhelminthes</taxon>
        <taxon>Cestoda</taxon>
        <taxon>Eucestoda</taxon>
        <taxon>Cyclophyllidea</taxon>
        <taxon>Taeniidae</taxon>
        <taxon>Hydatigera</taxon>
    </lineage>
</organism>
<dbReference type="OrthoDB" id="10265679at2759"/>
<dbReference type="WBParaSite" id="TTAC_0000500501-mRNA-1">
    <property type="protein sequence ID" value="TTAC_0000500501-mRNA-1"/>
    <property type="gene ID" value="TTAC_0000500501"/>
</dbReference>
<dbReference type="GO" id="GO:0044782">
    <property type="term" value="P:cilium organization"/>
    <property type="evidence" value="ECO:0007669"/>
    <property type="project" value="TreeGrafter"/>
</dbReference>
<gene>
    <name evidence="1" type="ORF">TTAC_LOCUS4989</name>
</gene>
<dbReference type="SUPFAM" id="SSF48371">
    <property type="entry name" value="ARM repeat"/>
    <property type="match status" value="1"/>
</dbReference>
<reference evidence="1 2" key="2">
    <citation type="submission" date="2018-11" db="EMBL/GenBank/DDBJ databases">
        <authorList>
            <consortium name="Pathogen Informatics"/>
        </authorList>
    </citation>
    <scope>NUCLEOTIDE SEQUENCE [LARGE SCALE GENOMIC DNA]</scope>
</reference>
<reference evidence="3" key="1">
    <citation type="submission" date="2017-02" db="UniProtKB">
        <authorList>
            <consortium name="WormBaseParasite"/>
        </authorList>
    </citation>
    <scope>IDENTIFICATION</scope>
</reference>
<dbReference type="Proteomes" id="UP000274429">
    <property type="component" value="Unassembled WGS sequence"/>
</dbReference>
<dbReference type="STRING" id="6205.A0A0R3WW65"/>